<keyword evidence="1" id="KW-0812">Transmembrane</keyword>
<keyword evidence="1" id="KW-0472">Membrane</keyword>
<protein>
    <recommendedName>
        <fullName evidence="4">DoxX family protein</fullName>
    </recommendedName>
</protein>
<name>A0ABN8F899_9BACT</name>
<comment type="caution">
    <text evidence="2">The sequence shown here is derived from an EMBL/GenBank/DDBJ whole genome shotgun (WGS) entry which is preliminary data.</text>
</comment>
<organism evidence="2 3">
    <name type="scientific">Neolewinella maritima</name>
    <dbReference type="NCBI Taxonomy" id="1383882"/>
    <lineage>
        <taxon>Bacteria</taxon>
        <taxon>Pseudomonadati</taxon>
        <taxon>Bacteroidota</taxon>
        <taxon>Saprospiria</taxon>
        <taxon>Saprospirales</taxon>
        <taxon>Lewinellaceae</taxon>
        <taxon>Neolewinella</taxon>
    </lineage>
</organism>
<reference evidence="2" key="1">
    <citation type="submission" date="2021-12" db="EMBL/GenBank/DDBJ databases">
        <authorList>
            <person name="Rodrigo-Torres L."/>
            <person name="Arahal R. D."/>
            <person name="Lucena T."/>
        </authorList>
    </citation>
    <scope>NUCLEOTIDE SEQUENCE</scope>
    <source>
        <strain evidence="2">CECT 8419</strain>
    </source>
</reference>
<evidence type="ECO:0008006" key="4">
    <source>
        <dbReference type="Google" id="ProtNLM"/>
    </source>
</evidence>
<dbReference type="RefSeq" id="WP_238751038.1">
    <property type="nucleotide sequence ID" value="NZ_CAKLPZ010000002.1"/>
</dbReference>
<gene>
    <name evidence="2" type="ORF">LEM8419_02085</name>
</gene>
<keyword evidence="1" id="KW-1133">Transmembrane helix</keyword>
<feature type="transmembrane region" description="Helical" evidence="1">
    <location>
        <begin position="20"/>
        <end position="41"/>
    </location>
</feature>
<feature type="transmembrane region" description="Helical" evidence="1">
    <location>
        <begin position="68"/>
        <end position="87"/>
    </location>
</feature>
<evidence type="ECO:0000313" key="2">
    <source>
        <dbReference type="EMBL" id="CAH1001186.1"/>
    </source>
</evidence>
<keyword evidence="3" id="KW-1185">Reference proteome</keyword>
<evidence type="ECO:0000256" key="1">
    <source>
        <dbReference type="SAM" id="Phobius"/>
    </source>
</evidence>
<feature type="transmembrane region" description="Helical" evidence="1">
    <location>
        <begin position="92"/>
        <end position="112"/>
    </location>
</feature>
<accession>A0ABN8F899</accession>
<dbReference type="Proteomes" id="UP000837803">
    <property type="component" value="Unassembled WGS sequence"/>
</dbReference>
<proteinExistence type="predicted"/>
<evidence type="ECO:0000313" key="3">
    <source>
        <dbReference type="Proteomes" id="UP000837803"/>
    </source>
</evidence>
<sequence length="241" mass="26816">MPLAATLDRLHQRARQNRWLGYFTVFCRVALAAGFIPSGMVKVLGERFTDLAVNHPLGHYLDAIFRTGYYYTFVGVLQVTAAVLLLIPRTALLGALLYLPIIVNILVLSLSVRFQGSLLTAPLMVLANLYLLCWDYHRLRLIFPWSAAESRALLPSDSARTSRLPWKFAAVVVGSVGIVGASVYLTMKYALMPFNRLPACQSQCARYADPAACYAFCECIHENGRPLADCLHAYELAQDNQ</sequence>
<feature type="transmembrane region" description="Helical" evidence="1">
    <location>
        <begin position="168"/>
        <end position="187"/>
    </location>
</feature>
<dbReference type="EMBL" id="CAKLPZ010000002">
    <property type="protein sequence ID" value="CAH1001186.1"/>
    <property type="molecule type" value="Genomic_DNA"/>
</dbReference>